<dbReference type="FunFam" id="2.60.120.1440:FF:000001">
    <property type="entry name" value="Putative anti-sigma factor"/>
    <property type="match status" value="1"/>
</dbReference>
<sequence>MQEKQSIKSLIIAKLDGEISLQEKERLYNWMAKSKKNTRYYTEIKDLWEASLANASEIAKTSQEWERFKNRIAAHPNNIEKRLRIVTWTRVAAILALGLLITNLVKPYFKPAVPVYMTSIAPAGSVAQTILPDGTMIYLNAGSEIKYDVNAESNLREVFIDGEAWFDVERNEEKPFIVHTPYYDVKVLGTQFNVKTYKDEETVVTTLEEGSVQVLSTEQFKLQRNVVLKPGEQLAYNKTNKKLYIEEVDTRLFTSWKDNKLIFLNMSFADLIKLLERKFGVNIEVIDKTILDEHYTGTIKNETILEILNIIQHTHPIKYEIKGQKIIIQKK</sequence>
<dbReference type="KEGG" id="dori:FH5T_03370"/>
<dbReference type="Gene3D" id="2.60.120.1440">
    <property type="match status" value="1"/>
</dbReference>
<dbReference type="eggNOG" id="COG3712">
    <property type="taxonomic scope" value="Bacteria"/>
</dbReference>
<reference evidence="3 5" key="1">
    <citation type="submission" date="2014-03" db="EMBL/GenBank/DDBJ databases">
        <title>Complete genome sequence of a deeply braunched marine Bacteroidia bacterium Draconibacterium orientale type strain FH5T.</title>
        <authorList>
            <person name="Li X."/>
            <person name="Wang X."/>
            <person name="Xie Z."/>
            <person name="Du Z."/>
            <person name="Chen G."/>
        </authorList>
    </citation>
    <scope>NUCLEOTIDE SEQUENCE [LARGE SCALE GENOMIC DNA]</scope>
    <source>
        <strain evidence="3 5">FH5</strain>
    </source>
</reference>
<dbReference type="InterPro" id="IPR006860">
    <property type="entry name" value="FecR"/>
</dbReference>
<feature type="domain" description="Protein FecR C-terminal" evidence="2">
    <location>
        <begin position="260"/>
        <end position="328"/>
    </location>
</feature>
<evidence type="ECO:0000313" key="5">
    <source>
        <dbReference type="Proteomes" id="UP000023772"/>
    </source>
</evidence>
<dbReference type="Gene3D" id="3.55.50.30">
    <property type="match status" value="1"/>
</dbReference>
<dbReference type="AlphaFoldDB" id="X5E4I4"/>
<feature type="domain" description="FecR protein" evidence="1">
    <location>
        <begin position="123"/>
        <end position="212"/>
    </location>
</feature>
<dbReference type="InterPro" id="IPR032508">
    <property type="entry name" value="FecR_C"/>
</dbReference>
<dbReference type="PANTHER" id="PTHR30273:SF2">
    <property type="entry name" value="PROTEIN FECR"/>
    <property type="match status" value="1"/>
</dbReference>
<dbReference type="PIRSF" id="PIRSF018266">
    <property type="entry name" value="FecR"/>
    <property type="match status" value="1"/>
</dbReference>
<dbReference type="Pfam" id="PF16344">
    <property type="entry name" value="FecR_C"/>
    <property type="match status" value="1"/>
</dbReference>
<dbReference type="STRING" id="1168034.FH5T_03370"/>
<organism evidence="4 6">
    <name type="scientific">Draconibacterium orientale</name>
    <dbReference type="NCBI Taxonomy" id="1168034"/>
    <lineage>
        <taxon>Bacteria</taxon>
        <taxon>Pseudomonadati</taxon>
        <taxon>Bacteroidota</taxon>
        <taxon>Bacteroidia</taxon>
        <taxon>Marinilabiliales</taxon>
        <taxon>Prolixibacteraceae</taxon>
        <taxon>Draconibacterium</taxon>
    </lineage>
</organism>
<keyword evidence="5" id="KW-1185">Reference proteome</keyword>
<protein>
    <submittedName>
        <fullName evidence="4">FecR family protein</fullName>
    </submittedName>
</protein>
<dbReference type="InterPro" id="IPR012373">
    <property type="entry name" value="Ferrdict_sens_TM"/>
</dbReference>
<dbReference type="EMBL" id="FOHT01000015">
    <property type="protein sequence ID" value="SET52039.1"/>
    <property type="molecule type" value="Genomic_DNA"/>
</dbReference>
<dbReference type="Proteomes" id="UP000023772">
    <property type="component" value="Chromosome"/>
</dbReference>
<dbReference type="Proteomes" id="UP000181981">
    <property type="component" value="Unassembled WGS sequence"/>
</dbReference>
<dbReference type="EMBL" id="CP007451">
    <property type="protein sequence ID" value="AHW61531.1"/>
    <property type="molecule type" value="Genomic_DNA"/>
</dbReference>
<evidence type="ECO:0000313" key="3">
    <source>
        <dbReference type="EMBL" id="AHW61531.1"/>
    </source>
</evidence>
<accession>X5E4I4</accession>
<evidence type="ECO:0000313" key="4">
    <source>
        <dbReference type="EMBL" id="SET52039.1"/>
    </source>
</evidence>
<dbReference type="Pfam" id="PF04773">
    <property type="entry name" value="FecR"/>
    <property type="match status" value="1"/>
</dbReference>
<proteinExistence type="predicted"/>
<dbReference type="PANTHER" id="PTHR30273">
    <property type="entry name" value="PERIPLASMIC SIGNAL SENSOR AND SIGMA FACTOR ACTIVATOR FECR-RELATED"/>
    <property type="match status" value="1"/>
</dbReference>
<dbReference type="OrthoDB" id="1098987at2"/>
<reference evidence="4 6" key="2">
    <citation type="submission" date="2016-10" db="EMBL/GenBank/DDBJ databases">
        <authorList>
            <person name="de Groot N.N."/>
        </authorList>
    </citation>
    <scope>NUCLEOTIDE SEQUENCE [LARGE SCALE GENOMIC DNA]</scope>
    <source>
        <strain evidence="4 6">DSM 25947</strain>
    </source>
</reference>
<gene>
    <name evidence="3" type="ORF">FH5T_03370</name>
    <name evidence="4" type="ORF">SAMN05444285_11545</name>
</gene>
<name>X5E4I4_9BACT</name>
<evidence type="ECO:0000259" key="2">
    <source>
        <dbReference type="Pfam" id="PF16344"/>
    </source>
</evidence>
<dbReference type="GO" id="GO:0016989">
    <property type="term" value="F:sigma factor antagonist activity"/>
    <property type="evidence" value="ECO:0007669"/>
    <property type="project" value="TreeGrafter"/>
</dbReference>
<evidence type="ECO:0000259" key="1">
    <source>
        <dbReference type="Pfam" id="PF04773"/>
    </source>
</evidence>
<dbReference type="HOGENOM" id="CLU_050192_2_2_10"/>
<evidence type="ECO:0000313" key="6">
    <source>
        <dbReference type="Proteomes" id="UP000181981"/>
    </source>
</evidence>